<protein>
    <submittedName>
        <fullName evidence="1">Uncharacterized protein</fullName>
    </submittedName>
</protein>
<evidence type="ECO:0000313" key="2">
    <source>
        <dbReference type="Proteomes" id="UP000320421"/>
    </source>
</evidence>
<accession>A0A517PXH0</accession>
<dbReference type="AlphaFoldDB" id="A0A517PXH0"/>
<dbReference type="EMBL" id="CP036266">
    <property type="protein sequence ID" value="QDT24075.1"/>
    <property type="molecule type" value="Genomic_DNA"/>
</dbReference>
<organism evidence="1 2">
    <name type="scientific">Gimesia chilikensis</name>
    <dbReference type="NCBI Taxonomy" id="2605989"/>
    <lineage>
        <taxon>Bacteria</taxon>
        <taxon>Pseudomonadati</taxon>
        <taxon>Planctomycetota</taxon>
        <taxon>Planctomycetia</taxon>
        <taxon>Planctomycetales</taxon>
        <taxon>Planctomycetaceae</taxon>
        <taxon>Gimesia</taxon>
    </lineage>
</organism>
<evidence type="ECO:0000313" key="1">
    <source>
        <dbReference type="EMBL" id="QDT24075.1"/>
    </source>
</evidence>
<proteinExistence type="predicted"/>
<name>A0A517PXH0_9PLAN</name>
<dbReference type="RefSeq" id="WP_145192443.1">
    <property type="nucleotide sequence ID" value="NZ_CP036266.1"/>
</dbReference>
<sequence>MTDWLDLDIERLSKPKHDTRNGVDISFDLSPFDIPEAIRSRFDESDDRIVIEFKYLDDSEEESNELSTPDMSILIGKNSGCIYRVSFKRKTKVDSETEKKWLKNTFDLYLSKMHLNKNEDHINIARRALEEKEEELVAVP</sequence>
<gene>
    <name evidence="1" type="ORF">HG66A1_59010</name>
</gene>
<keyword evidence="2" id="KW-1185">Reference proteome</keyword>
<dbReference type="Proteomes" id="UP000320421">
    <property type="component" value="Chromosome"/>
</dbReference>
<reference evidence="1 2" key="1">
    <citation type="submission" date="2019-02" db="EMBL/GenBank/DDBJ databases">
        <title>Deep-cultivation of Planctomycetes and their phenomic and genomic characterization uncovers novel biology.</title>
        <authorList>
            <person name="Wiegand S."/>
            <person name="Jogler M."/>
            <person name="Boedeker C."/>
            <person name="Pinto D."/>
            <person name="Vollmers J."/>
            <person name="Rivas-Marin E."/>
            <person name="Kohn T."/>
            <person name="Peeters S.H."/>
            <person name="Heuer A."/>
            <person name="Rast P."/>
            <person name="Oberbeckmann S."/>
            <person name="Bunk B."/>
            <person name="Jeske O."/>
            <person name="Meyerdierks A."/>
            <person name="Storesund J.E."/>
            <person name="Kallscheuer N."/>
            <person name="Luecker S."/>
            <person name="Lage O.M."/>
            <person name="Pohl T."/>
            <person name="Merkel B.J."/>
            <person name="Hornburger P."/>
            <person name="Mueller R.-W."/>
            <person name="Bruemmer F."/>
            <person name="Labrenz M."/>
            <person name="Spormann A.M."/>
            <person name="Op den Camp H."/>
            <person name="Overmann J."/>
            <person name="Amann R."/>
            <person name="Jetten M.S.M."/>
            <person name="Mascher T."/>
            <person name="Medema M.H."/>
            <person name="Devos D.P."/>
            <person name="Kaster A.-K."/>
            <person name="Ovreas L."/>
            <person name="Rohde M."/>
            <person name="Galperin M.Y."/>
            <person name="Jogler C."/>
        </authorList>
    </citation>
    <scope>NUCLEOTIDE SEQUENCE [LARGE SCALE GENOMIC DNA]</scope>
    <source>
        <strain evidence="1 2">HG66A1</strain>
    </source>
</reference>